<organism evidence="1 2">
    <name type="scientific">Sporothrix epigloea</name>
    <dbReference type="NCBI Taxonomy" id="1892477"/>
    <lineage>
        <taxon>Eukaryota</taxon>
        <taxon>Fungi</taxon>
        <taxon>Dikarya</taxon>
        <taxon>Ascomycota</taxon>
        <taxon>Pezizomycotina</taxon>
        <taxon>Sordariomycetes</taxon>
        <taxon>Sordariomycetidae</taxon>
        <taxon>Ophiostomatales</taxon>
        <taxon>Ophiostomataceae</taxon>
        <taxon>Sporothrix</taxon>
    </lineage>
</organism>
<comment type="caution">
    <text evidence="1">The sequence shown here is derived from an EMBL/GenBank/DDBJ whole genome shotgun (WGS) entry which is preliminary data.</text>
</comment>
<accession>A0ABP0E437</accession>
<dbReference type="EMBL" id="CAWUOM010000223">
    <property type="protein sequence ID" value="CAK7275349.1"/>
    <property type="molecule type" value="Genomic_DNA"/>
</dbReference>
<evidence type="ECO:0000313" key="1">
    <source>
        <dbReference type="EMBL" id="CAK7275349.1"/>
    </source>
</evidence>
<gene>
    <name evidence="1" type="ORF">SEPCBS57363_006635</name>
</gene>
<reference evidence="1 2" key="1">
    <citation type="submission" date="2024-01" db="EMBL/GenBank/DDBJ databases">
        <authorList>
            <person name="Allen C."/>
            <person name="Tagirdzhanova G."/>
        </authorList>
    </citation>
    <scope>NUCLEOTIDE SEQUENCE [LARGE SCALE GENOMIC DNA]</scope>
    <source>
        <strain evidence="1 2">CBS 573.63</strain>
    </source>
</reference>
<evidence type="ECO:0000313" key="2">
    <source>
        <dbReference type="Proteomes" id="UP001642501"/>
    </source>
</evidence>
<proteinExistence type="predicted"/>
<sequence>MAAHRFIKSAVEKIEHLVKGAARKLDQVVKCAVGQQDRVVESEVKKQRHAFKRADMKPDHVVQGIMKKQDCTIKDADKKRVQCIEAAGKEKDHVVQEKDRVVQGTVKVHNFATKDVATKRVHMVEVAVTGQDYNAIKSVDEEPDFYESLEEFRRKYSAEAKASRYYKRPGLLTIVEEDETRDGEPIHNFLEIFQKNKYGKPRTLSRLDPPVALSPISSIASTVPPEPSLLSQCCTRIGKNARRNKRKVKRVSKQLVMKSRQHVCDLRTSSVWGCHQQGSHPPRASPYQASRLGHHQSVMNLPIATLSTYQLPPFVF</sequence>
<protein>
    <submittedName>
        <fullName evidence="1">Uncharacterized protein</fullName>
    </submittedName>
</protein>
<dbReference type="Proteomes" id="UP001642501">
    <property type="component" value="Unassembled WGS sequence"/>
</dbReference>
<keyword evidence="2" id="KW-1185">Reference proteome</keyword>
<name>A0ABP0E437_9PEZI</name>